<dbReference type="Pfam" id="PF06080">
    <property type="entry name" value="DUF938"/>
    <property type="match status" value="1"/>
</dbReference>
<evidence type="ECO:0000313" key="2">
    <source>
        <dbReference type="Proteomes" id="UP001596456"/>
    </source>
</evidence>
<dbReference type="InterPro" id="IPR010342">
    <property type="entry name" value="DUF938"/>
</dbReference>
<evidence type="ECO:0000313" key="1">
    <source>
        <dbReference type="EMBL" id="MFC7333686.1"/>
    </source>
</evidence>
<proteinExistence type="predicted"/>
<dbReference type="Gene3D" id="3.40.50.150">
    <property type="entry name" value="Vaccinia Virus protein VP39"/>
    <property type="match status" value="1"/>
</dbReference>
<dbReference type="RefSeq" id="WP_377358923.1">
    <property type="nucleotide sequence ID" value="NZ_JBHTCM010000010.1"/>
</dbReference>
<dbReference type="PANTHER" id="PTHR20974">
    <property type="entry name" value="UPF0585 PROTEIN CG18661"/>
    <property type="match status" value="1"/>
</dbReference>
<sequence>MMTDPRRHAPATLRNRAPILEVLRTVLPERGTVLEVASGTGEHAAFLSAALPHLVWQPSDPDPANRASIVAWTACAASVRPPLDLDAMADPWPVEAADAMVCINMIHIAPWSACLGLMRGAARLLPPGGPLCLYGPYRRGGVHTAPGNEAFDAGLRAQDPAWGVRDLEAVTEAAAAAGLRPDRVVEMPANNLTVVFRRL</sequence>
<dbReference type="InterPro" id="IPR029063">
    <property type="entry name" value="SAM-dependent_MTases_sf"/>
</dbReference>
<gene>
    <name evidence="1" type="ORF">ACFQPS_10970</name>
</gene>
<dbReference type="EMBL" id="JBHTCM010000010">
    <property type="protein sequence ID" value="MFC7333686.1"/>
    <property type="molecule type" value="Genomic_DNA"/>
</dbReference>
<comment type="caution">
    <text evidence="1">The sequence shown here is derived from an EMBL/GenBank/DDBJ whole genome shotgun (WGS) entry which is preliminary data.</text>
</comment>
<accession>A0ABW2KWK6</accession>
<dbReference type="PANTHER" id="PTHR20974:SF0">
    <property type="entry name" value="UPF0585 PROTEIN CG18661"/>
    <property type="match status" value="1"/>
</dbReference>
<dbReference type="Proteomes" id="UP001596456">
    <property type="component" value="Unassembled WGS sequence"/>
</dbReference>
<organism evidence="1 2">
    <name type="scientific">Rhodocista pekingensis</name>
    <dbReference type="NCBI Taxonomy" id="201185"/>
    <lineage>
        <taxon>Bacteria</taxon>
        <taxon>Pseudomonadati</taxon>
        <taxon>Pseudomonadota</taxon>
        <taxon>Alphaproteobacteria</taxon>
        <taxon>Rhodospirillales</taxon>
        <taxon>Azospirillaceae</taxon>
        <taxon>Rhodocista</taxon>
    </lineage>
</organism>
<name>A0ABW2KWK6_9PROT</name>
<reference evidence="2" key="1">
    <citation type="journal article" date="2019" name="Int. J. Syst. Evol. Microbiol.">
        <title>The Global Catalogue of Microorganisms (GCM) 10K type strain sequencing project: providing services to taxonomists for standard genome sequencing and annotation.</title>
        <authorList>
            <consortium name="The Broad Institute Genomics Platform"/>
            <consortium name="The Broad Institute Genome Sequencing Center for Infectious Disease"/>
            <person name="Wu L."/>
            <person name="Ma J."/>
        </authorList>
    </citation>
    <scope>NUCLEOTIDE SEQUENCE [LARGE SCALE GENOMIC DNA]</scope>
    <source>
        <strain evidence="2">CGMCC 1.16275</strain>
    </source>
</reference>
<dbReference type="SUPFAM" id="SSF53335">
    <property type="entry name" value="S-adenosyl-L-methionine-dependent methyltransferases"/>
    <property type="match status" value="1"/>
</dbReference>
<protein>
    <submittedName>
        <fullName evidence="1">DUF938 domain-containing protein</fullName>
    </submittedName>
</protein>
<keyword evidence="2" id="KW-1185">Reference proteome</keyword>